<reference evidence="3" key="1">
    <citation type="submission" date="2016-10" db="EMBL/GenBank/DDBJ databases">
        <authorList>
            <person name="Varghese N."/>
            <person name="Submissions S."/>
        </authorList>
    </citation>
    <scope>NUCLEOTIDE SEQUENCE [LARGE SCALE GENOMIC DNA]</scope>
    <source>
        <strain evidence="3">XJ109</strain>
    </source>
</reference>
<proteinExistence type="predicted"/>
<dbReference type="InterPro" id="IPR000073">
    <property type="entry name" value="AB_hydrolase_1"/>
</dbReference>
<dbReference type="SUPFAM" id="SSF53474">
    <property type="entry name" value="alpha/beta-Hydrolases"/>
    <property type="match status" value="1"/>
</dbReference>
<dbReference type="GO" id="GO:0047570">
    <property type="term" value="F:3-oxoadipate enol-lactonase activity"/>
    <property type="evidence" value="ECO:0007669"/>
    <property type="project" value="InterPro"/>
</dbReference>
<dbReference type="AlphaFoldDB" id="A0A1I4YFX2"/>
<dbReference type="Proteomes" id="UP000199149">
    <property type="component" value="Unassembled WGS sequence"/>
</dbReference>
<dbReference type="PANTHER" id="PTHR43433">
    <property type="entry name" value="HYDROLASE, ALPHA/BETA FOLD FAMILY PROTEIN"/>
    <property type="match status" value="1"/>
</dbReference>
<accession>A0A1I4YFX2</accession>
<gene>
    <name evidence="2" type="ORF">SAMN05421738_11137</name>
</gene>
<evidence type="ECO:0000259" key="1">
    <source>
        <dbReference type="Pfam" id="PF00561"/>
    </source>
</evidence>
<evidence type="ECO:0000313" key="2">
    <source>
        <dbReference type="EMBL" id="SFN36935.1"/>
    </source>
</evidence>
<dbReference type="OrthoDB" id="9780932at2"/>
<keyword evidence="3" id="KW-1185">Reference proteome</keyword>
<dbReference type="RefSeq" id="WP_092908761.1">
    <property type="nucleotide sequence ID" value="NZ_FOUZ01000011.1"/>
</dbReference>
<evidence type="ECO:0000313" key="3">
    <source>
        <dbReference type="Proteomes" id="UP000199149"/>
    </source>
</evidence>
<sequence length="259" mass="29210">MPKIELKNFTCHYLYENFGHDKTIVLSNSLGTNLSMWEDNIDELSHHFNILRYDKRGHGQSTINQDKVSIDELGEDVIELIDTLKLDHVYFCGISIGGLTGQWLGINHPDRFKKIIICNTAAKIGTVEGWEARVKQVTEFGLSSILEGTADRWFTPAYRANNPEKVQQILADFQANSLQGYTACCYAVANADFRNQLDKLTIPLLIVAGSQDEVTTVEDGKFIQKSAGLTHLITLDAAHLSNMEHPREFAKHIIHFIQH</sequence>
<dbReference type="InterPro" id="IPR029058">
    <property type="entry name" value="AB_hydrolase_fold"/>
</dbReference>
<protein>
    <submittedName>
        <fullName evidence="2">3-oxoadipate enol-lactonase/3-oxoadipate enol-lactonase / 4-carboxymuconolactone decarboxylase</fullName>
    </submittedName>
</protein>
<dbReference type="STRING" id="684065.SAMN05421738_11137"/>
<dbReference type="PRINTS" id="PR00111">
    <property type="entry name" value="ABHYDROLASE"/>
</dbReference>
<dbReference type="NCBIfam" id="TIGR02427">
    <property type="entry name" value="protocat_pcaD"/>
    <property type="match status" value="1"/>
</dbReference>
<feature type="domain" description="AB hydrolase-1" evidence="1">
    <location>
        <begin position="23"/>
        <end position="246"/>
    </location>
</feature>
<dbReference type="EMBL" id="FOUZ01000011">
    <property type="protein sequence ID" value="SFN36935.1"/>
    <property type="molecule type" value="Genomic_DNA"/>
</dbReference>
<dbReference type="PANTHER" id="PTHR43433:SF5">
    <property type="entry name" value="AB HYDROLASE-1 DOMAIN-CONTAINING PROTEIN"/>
    <property type="match status" value="1"/>
</dbReference>
<dbReference type="InterPro" id="IPR026968">
    <property type="entry name" value="PcaD/CatD"/>
</dbReference>
<name>A0A1I4YFX2_9FLAO</name>
<dbReference type="GO" id="GO:0042952">
    <property type="term" value="P:beta-ketoadipate pathway"/>
    <property type="evidence" value="ECO:0007669"/>
    <property type="project" value="InterPro"/>
</dbReference>
<dbReference type="InterPro" id="IPR050471">
    <property type="entry name" value="AB_hydrolase"/>
</dbReference>
<organism evidence="2 3">
    <name type="scientific">Algoriella xinjiangensis</name>
    <dbReference type="NCBI Taxonomy" id="684065"/>
    <lineage>
        <taxon>Bacteria</taxon>
        <taxon>Pseudomonadati</taxon>
        <taxon>Bacteroidota</taxon>
        <taxon>Flavobacteriia</taxon>
        <taxon>Flavobacteriales</taxon>
        <taxon>Weeksellaceae</taxon>
        <taxon>Algoriella</taxon>
    </lineage>
</organism>
<dbReference type="Pfam" id="PF00561">
    <property type="entry name" value="Abhydrolase_1"/>
    <property type="match status" value="1"/>
</dbReference>
<dbReference type="Gene3D" id="3.40.50.1820">
    <property type="entry name" value="alpha/beta hydrolase"/>
    <property type="match status" value="1"/>
</dbReference>